<evidence type="ECO:0000259" key="1">
    <source>
        <dbReference type="Pfam" id="PF01863"/>
    </source>
</evidence>
<organism evidence="2 3">
    <name type="scientific">Candidatus Anaerostipes avistercoris</name>
    <dbReference type="NCBI Taxonomy" id="2838462"/>
    <lineage>
        <taxon>Bacteria</taxon>
        <taxon>Bacillati</taxon>
        <taxon>Bacillota</taxon>
        <taxon>Clostridia</taxon>
        <taxon>Lachnospirales</taxon>
        <taxon>Lachnospiraceae</taxon>
        <taxon>Anaerostipes</taxon>
    </lineage>
</organism>
<evidence type="ECO:0000313" key="3">
    <source>
        <dbReference type="Proteomes" id="UP000823904"/>
    </source>
</evidence>
<sequence>MKEILIHGIPAVLDRRPVKNINIYIKPPNGDILITAPKRAREETIRAFIDAKEDWIIRNHQKMAQRKSSREPAVISKEQREALAGKIEFFAKQWEPVMGVAAVSFTIRDMKTIWGSCSTKTGRIRINLQLAVYPDECIEYVVVHELCHLLEPSHNARFKQFMTKFLPDWKERKKLLNQT</sequence>
<dbReference type="EMBL" id="DWWD01000048">
    <property type="protein sequence ID" value="HJC51543.1"/>
    <property type="molecule type" value="Genomic_DNA"/>
</dbReference>
<dbReference type="CDD" id="cd07344">
    <property type="entry name" value="M48_yhfN_like"/>
    <property type="match status" value="1"/>
</dbReference>
<dbReference type="AlphaFoldDB" id="A0A9D2PMA6"/>
<dbReference type="InterPro" id="IPR002725">
    <property type="entry name" value="YgjP-like_metallopeptidase"/>
</dbReference>
<evidence type="ECO:0000313" key="2">
    <source>
        <dbReference type="EMBL" id="HJC51543.1"/>
    </source>
</evidence>
<reference evidence="2" key="2">
    <citation type="submission" date="2021-04" db="EMBL/GenBank/DDBJ databases">
        <authorList>
            <person name="Gilroy R."/>
        </authorList>
    </citation>
    <scope>NUCLEOTIDE SEQUENCE</scope>
    <source>
        <strain evidence="2">ChiSjej3B21-8574</strain>
    </source>
</reference>
<protein>
    <submittedName>
        <fullName evidence="2">M48 family metallopeptidase</fullName>
    </submittedName>
</protein>
<comment type="caution">
    <text evidence="2">The sequence shown here is derived from an EMBL/GenBank/DDBJ whole genome shotgun (WGS) entry which is preliminary data.</text>
</comment>
<name>A0A9D2PMA6_9FIRM</name>
<dbReference type="PANTHER" id="PTHR30399">
    <property type="entry name" value="UNCHARACTERIZED PROTEIN YGJP"/>
    <property type="match status" value="1"/>
</dbReference>
<dbReference type="Proteomes" id="UP000823904">
    <property type="component" value="Unassembled WGS sequence"/>
</dbReference>
<accession>A0A9D2PMA6</accession>
<dbReference type="Gene3D" id="3.30.2010.10">
    <property type="entry name" value="Metalloproteases ('zincins'), catalytic domain"/>
    <property type="match status" value="1"/>
</dbReference>
<proteinExistence type="predicted"/>
<dbReference type="InterPro" id="IPR053136">
    <property type="entry name" value="UTP_pyrophosphatase-like"/>
</dbReference>
<dbReference type="PANTHER" id="PTHR30399:SF1">
    <property type="entry name" value="UTP PYROPHOSPHATASE"/>
    <property type="match status" value="1"/>
</dbReference>
<dbReference type="Pfam" id="PF01863">
    <property type="entry name" value="YgjP-like"/>
    <property type="match status" value="1"/>
</dbReference>
<feature type="domain" description="YgjP-like metallopeptidase" evidence="1">
    <location>
        <begin position="79"/>
        <end position="178"/>
    </location>
</feature>
<gene>
    <name evidence="2" type="ORF">H9754_13395</name>
</gene>
<reference evidence="2" key="1">
    <citation type="journal article" date="2021" name="PeerJ">
        <title>Extensive microbial diversity within the chicken gut microbiome revealed by metagenomics and culture.</title>
        <authorList>
            <person name="Gilroy R."/>
            <person name="Ravi A."/>
            <person name="Getino M."/>
            <person name="Pursley I."/>
            <person name="Horton D.L."/>
            <person name="Alikhan N.F."/>
            <person name="Baker D."/>
            <person name="Gharbi K."/>
            <person name="Hall N."/>
            <person name="Watson M."/>
            <person name="Adriaenssens E.M."/>
            <person name="Foster-Nyarko E."/>
            <person name="Jarju S."/>
            <person name="Secka A."/>
            <person name="Antonio M."/>
            <person name="Oren A."/>
            <person name="Chaudhuri R.R."/>
            <person name="La Ragione R."/>
            <person name="Hildebrand F."/>
            <person name="Pallen M.J."/>
        </authorList>
    </citation>
    <scope>NUCLEOTIDE SEQUENCE</scope>
    <source>
        <strain evidence="2">ChiSjej3B21-8574</strain>
    </source>
</reference>